<dbReference type="HOGENOM" id="CLU_585951_0_0_1"/>
<proteinExistence type="predicted"/>
<protein>
    <submittedName>
        <fullName evidence="1">Zinc finger protein, putative</fullName>
    </submittedName>
</protein>
<gene>
    <name evidence="1" type="ORF">TTHERM_00858110</name>
</gene>
<name>Q23YU7_TETTS</name>
<dbReference type="EMBL" id="GG662557">
    <property type="protein sequence ID" value="EAS01708.2"/>
    <property type="molecule type" value="Genomic_DNA"/>
</dbReference>
<dbReference type="InParanoid" id="Q23YU7"/>
<dbReference type="GeneID" id="7832230"/>
<keyword evidence="2" id="KW-1185">Reference proteome</keyword>
<dbReference type="AlphaFoldDB" id="Q23YU7"/>
<sequence length="362" mass="41867">MYQRMVLSNSFIALLFRNLILYLQKKLQCPLCKTHFINVIISKRIYYEQTQQPQSPQITADATTAYQLDNNSSSFQKAYFDQETSISDDNKNISIEKSRNHKKQPKFKITKELIRLDIVMKNVTNQSLGISGQTQSSSSSSSSAMSMHQIQNLSNILTNQNRPPIQLNAHQPRIIFSQQNHLNQQQIQNELLIEQEKIDKILPQLQQNVQNNQTLQQNLHPDYIIQLIKELSNTDTSQQNQNQISNQAQLMLRLHLSNTRFQLLGYLYSSLFKSDFALGVGSHDPLYQPHNSQQIEQNQLKILNQIPCQSWLQLNNILTSQLLEQTINQISFTAKFFNSQNPPSNYQSLETNLQLQQGQHQL</sequence>
<accession>Q23YU7</accession>
<evidence type="ECO:0000313" key="2">
    <source>
        <dbReference type="Proteomes" id="UP000009168"/>
    </source>
</evidence>
<dbReference type="RefSeq" id="XP_001021953.2">
    <property type="nucleotide sequence ID" value="XM_001021953.2"/>
</dbReference>
<reference evidence="2" key="1">
    <citation type="journal article" date="2006" name="PLoS Biol.">
        <title>Macronuclear genome sequence of the ciliate Tetrahymena thermophila, a model eukaryote.</title>
        <authorList>
            <person name="Eisen J.A."/>
            <person name="Coyne R.S."/>
            <person name="Wu M."/>
            <person name="Wu D."/>
            <person name="Thiagarajan M."/>
            <person name="Wortman J.R."/>
            <person name="Badger J.H."/>
            <person name="Ren Q."/>
            <person name="Amedeo P."/>
            <person name="Jones K.M."/>
            <person name="Tallon L.J."/>
            <person name="Delcher A.L."/>
            <person name="Salzberg S.L."/>
            <person name="Silva J.C."/>
            <person name="Haas B.J."/>
            <person name="Majoros W.H."/>
            <person name="Farzad M."/>
            <person name="Carlton J.M."/>
            <person name="Smith R.K. Jr."/>
            <person name="Garg J."/>
            <person name="Pearlman R.E."/>
            <person name="Karrer K.M."/>
            <person name="Sun L."/>
            <person name="Manning G."/>
            <person name="Elde N.C."/>
            <person name="Turkewitz A.P."/>
            <person name="Asai D.J."/>
            <person name="Wilkes D.E."/>
            <person name="Wang Y."/>
            <person name="Cai H."/>
            <person name="Collins K."/>
            <person name="Stewart B.A."/>
            <person name="Lee S.R."/>
            <person name="Wilamowska K."/>
            <person name="Weinberg Z."/>
            <person name="Ruzzo W.L."/>
            <person name="Wloga D."/>
            <person name="Gaertig J."/>
            <person name="Frankel J."/>
            <person name="Tsao C.-C."/>
            <person name="Gorovsky M.A."/>
            <person name="Keeling P.J."/>
            <person name="Waller R.F."/>
            <person name="Patron N.J."/>
            <person name="Cherry J.M."/>
            <person name="Stover N.A."/>
            <person name="Krieger C.J."/>
            <person name="del Toro C."/>
            <person name="Ryder H.F."/>
            <person name="Williamson S.C."/>
            <person name="Barbeau R.A."/>
            <person name="Hamilton E.P."/>
            <person name="Orias E."/>
        </authorList>
    </citation>
    <scope>NUCLEOTIDE SEQUENCE [LARGE SCALE GENOMIC DNA]</scope>
    <source>
        <strain evidence="2">SB210</strain>
    </source>
</reference>
<dbReference type="Proteomes" id="UP000009168">
    <property type="component" value="Unassembled WGS sequence"/>
</dbReference>
<evidence type="ECO:0000313" key="1">
    <source>
        <dbReference type="EMBL" id="EAS01708.2"/>
    </source>
</evidence>
<dbReference type="KEGG" id="tet:TTHERM_00858110"/>
<organism evidence="1 2">
    <name type="scientific">Tetrahymena thermophila (strain SB210)</name>
    <dbReference type="NCBI Taxonomy" id="312017"/>
    <lineage>
        <taxon>Eukaryota</taxon>
        <taxon>Sar</taxon>
        <taxon>Alveolata</taxon>
        <taxon>Ciliophora</taxon>
        <taxon>Intramacronucleata</taxon>
        <taxon>Oligohymenophorea</taxon>
        <taxon>Hymenostomatida</taxon>
        <taxon>Tetrahymenina</taxon>
        <taxon>Tetrahymenidae</taxon>
        <taxon>Tetrahymena</taxon>
    </lineage>
</organism>